<reference evidence="2" key="1">
    <citation type="submission" date="2019-08" db="EMBL/GenBank/DDBJ databases">
        <authorList>
            <person name="Kucharzyk K."/>
            <person name="Murdoch R.W."/>
            <person name="Higgins S."/>
            <person name="Loffler F."/>
        </authorList>
    </citation>
    <scope>NUCLEOTIDE SEQUENCE</scope>
</reference>
<dbReference type="EMBL" id="VSSQ01090706">
    <property type="protein sequence ID" value="MPN36532.1"/>
    <property type="molecule type" value="Genomic_DNA"/>
</dbReference>
<proteinExistence type="predicted"/>
<evidence type="ECO:0000313" key="2">
    <source>
        <dbReference type="EMBL" id="MPN36532.1"/>
    </source>
</evidence>
<protein>
    <submittedName>
        <fullName evidence="2">Uncharacterized protein</fullName>
    </submittedName>
</protein>
<comment type="caution">
    <text evidence="2">The sequence shown here is derived from an EMBL/GenBank/DDBJ whole genome shotgun (WGS) entry which is preliminary data.</text>
</comment>
<sequence length="36" mass="3995">MQDKTSKPVIKPDNCAKAATQKPAENKQKKPEKKGK</sequence>
<dbReference type="AlphaFoldDB" id="A0A645HDU3"/>
<feature type="region of interest" description="Disordered" evidence="1">
    <location>
        <begin position="1"/>
        <end position="36"/>
    </location>
</feature>
<name>A0A645HDU3_9ZZZZ</name>
<accession>A0A645HDU3</accession>
<gene>
    <name evidence="2" type="ORF">SDC9_184041</name>
</gene>
<organism evidence="2">
    <name type="scientific">bioreactor metagenome</name>
    <dbReference type="NCBI Taxonomy" id="1076179"/>
    <lineage>
        <taxon>unclassified sequences</taxon>
        <taxon>metagenomes</taxon>
        <taxon>ecological metagenomes</taxon>
    </lineage>
</organism>
<evidence type="ECO:0000256" key="1">
    <source>
        <dbReference type="SAM" id="MobiDB-lite"/>
    </source>
</evidence>